<dbReference type="EMBL" id="JACHCC010000002">
    <property type="protein sequence ID" value="MBB6498833.1"/>
    <property type="molecule type" value="Genomic_DNA"/>
</dbReference>
<comment type="caution">
    <text evidence="4">The sequence shown here is derived from an EMBL/GenBank/DDBJ whole genome shotgun (WGS) entry which is preliminary data.</text>
</comment>
<dbReference type="SUPFAM" id="SSF51735">
    <property type="entry name" value="NAD(P)-binding Rossmann-fold domains"/>
    <property type="match status" value="1"/>
</dbReference>
<dbReference type="Proteomes" id="UP000521017">
    <property type="component" value="Unassembled WGS sequence"/>
</dbReference>
<keyword evidence="1" id="KW-0521">NADP</keyword>
<dbReference type="SUPFAM" id="SSF50129">
    <property type="entry name" value="GroES-like"/>
    <property type="match status" value="1"/>
</dbReference>
<dbReference type="GO" id="GO:0070402">
    <property type="term" value="F:NADPH binding"/>
    <property type="evidence" value="ECO:0007669"/>
    <property type="project" value="TreeGrafter"/>
</dbReference>
<dbReference type="SMART" id="SM00829">
    <property type="entry name" value="PKS_ER"/>
    <property type="match status" value="1"/>
</dbReference>
<reference evidence="4 5" key="1">
    <citation type="submission" date="2020-08" db="EMBL/GenBank/DDBJ databases">
        <title>Genomic Encyclopedia of Type Strains, Phase IV (KMG-V): Genome sequencing to study the core and pangenomes of soil and plant-associated prokaryotes.</title>
        <authorList>
            <person name="Whitman W."/>
        </authorList>
    </citation>
    <scope>NUCLEOTIDE SEQUENCE [LARGE SCALE GENOMIC DNA]</scope>
    <source>
        <strain evidence="4 5">M2T3</strain>
    </source>
</reference>
<name>A0A7X0J109_9SPHI</name>
<dbReference type="Gene3D" id="3.40.50.720">
    <property type="entry name" value="NAD(P)-binding Rossmann-like Domain"/>
    <property type="match status" value="1"/>
</dbReference>
<accession>A0A7X0J109</accession>
<protein>
    <submittedName>
        <fullName evidence="4">NADPH:quinone reductase-like Zn-dependent oxidoreductase</fullName>
    </submittedName>
</protein>
<dbReference type="InterPro" id="IPR020843">
    <property type="entry name" value="ER"/>
</dbReference>
<dbReference type="InterPro" id="IPR013154">
    <property type="entry name" value="ADH-like_N"/>
</dbReference>
<proteinExistence type="predicted"/>
<dbReference type="AlphaFoldDB" id="A0A7X0J109"/>
<sequence>MKAIILEKNGGPEVLTLQEIAEPQTTEGTVKIKIKAFGLNKMESYRRQGMIGPVTEPAILGLEAAGEVVEDKSGRFKIGQKVVTLMGGSGMTRPGSYAEYVVSPADYVLAINSDISYEELAAIPESFGTAAVVLDKVLNVLQGETLLVKGGTSAAGIAVILYAKFKGVKVIATTRDAGKSFRLKELGVDFVIVDQGNVSQEVLKIVPDGVDKALDVVGGEGILDTVAAVRPFGEVTVIGLLGGPPVISDFNLMNQLGRSVKLSFSSSRLLGTKAYPLTETPLNLIAAHVYSGKIPSLRTATFSFDQIEAAHKLLDSNQTNGKIVITV</sequence>
<keyword evidence="2" id="KW-0560">Oxidoreductase</keyword>
<dbReference type="InterPro" id="IPR036291">
    <property type="entry name" value="NAD(P)-bd_dom_sf"/>
</dbReference>
<feature type="domain" description="Enoyl reductase (ER)" evidence="3">
    <location>
        <begin position="10"/>
        <end position="325"/>
    </location>
</feature>
<dbReference type="Pfam" id="PF00107">
    <property type="entry name" value="ADH_zinc_N"/>
    <property type="match status" value="1"/>
</dbReference>
<evidence type="ECO:0000259" key="3">
    <source>
        <dbReference type="SMART" id="SM00829"/>
    </source>
</evidence>
<dbReference type="PANTHER" id="PTHR48106">
    <property type="entry name" value="QUINONE OXIDOREDUCTASE PIG3-RELATED"/>
    <property type="match status" value="1"/>
</dbReference>
<dbReference type="RefSeq" id="WP_184623303.1">
    <property type="nucleotide sequence ID" value="NZ_JACHCC010000002.1"/>
</dbReference>
<evidence type="ECO:0000313" key="5">
    <source>
        <dbReference type="Proteomes" id="UP000521017"/>
    </source>
</evidence>
<gene>
    <name evidence="4" type="ORF">HDF25_000970</name>
</gene>
<dbReference type="InterPro" id="IPR013149">
    <property type="entry name" value="ADH-like_C"/>
</dbReference>
<organism evidence="4 5">
    <name type="scientific">Pedobacter cryoconitis</name>
    <dbReference type="NCBI Taxonomy" id="188932"/>
    <lineage>
        <taxon>Bacteria</taxon>
        <taxon>Pseudomonadati</taxon>
        <taxon>Bacteroidota</taxon>
        <taxon>Sphingobacteriia</taxon>
        <taxon>Sphingobacteriales</taxon>
        <taxon>Sphingobacteriaceae</taxon>
        <taxon>Pedobacter</taxon>
    </lineage>
</organism>
<dbReference type="PANTHER" id="PTHR48106:SF18">
    <property type="entry name" value="QUINONE OXIDOREDUCTASE PIG3"/>
    <property type="match status" value="1"/>
</dbReference>
<evidence type="ECO:0000256" key="1">
    <source>
        <dbReference type="ARBA" id="ARBA00022857"/>
    </source>
</evidence>
<evidence type="ECO:0000256" key="2">
    <source>
        <dbReference type="ARBA" id="ARBA00023002"/>
    </source>
</evidence>
<dbReference type="GO" id="GO:0016651">
    <property type="term" value="F:oxidoreductase activity, acting on NAD(P)H"/>
    <property type="evidence" value="ECO:0007669"/>
    <property type="project" value="TreeGrafter"/>
</dbReference>
<evidence type="ECO:0000313" key="4">
    <source>
        <dbReference type="EMBL" id="MBB6498833.1"/>
    </source>
</evidence>
<dbReference type="Pfam" id="PF08240">
    <property type="entry name" value="ADH_N"/>
    <property type="match status" value="1"/>
</dbReference>
<dbReference type="InterPro" id="IPR011032">
    <property type="entry name" value="GroES-like_sf"/>
</dbReference>
<dbReference type="Gene3D" id="3.90.180.10">
    <property type="entry name" value="Medium-chain alcohol dehydrogenases, catalytic domain"/>
    <property type="match status" value="1"/>
</dbReference>